<evidence type="ECO:0000256" key="1">
    <source>
        <dbReference type="ARBA" id="ARBA00022679"/>
    </source>
</evidence>
<gene>
    <name evidence="4" type="ORF">QHG74_20700</name>
</gene>
<sequence>MIIINARFLTQKLTGVQRFAIELCLQMKERFGGDVQFVAPYNIIHTEIAEQLGAVVIGKKKGHLWEQIDLPIYLKTKGSPILICLGNTAPVFYHNKISTLHDIMFIRYPKTFSFKFRMLYRILIPRVLHTSKHIFTVSDFSKKEICDYYNVNPNKVAIIYNAVNGMFHHITDNVLGKEKYLITVSSFKENKNFIMAYKAFKLAQKYVEGLKLYIIGDVKTGSFNNMDVLVSQLQQDKDVVLLGRVADTELIKFYSNAMAFVFPSFYEGFGIPVLEAQACGCPVISSDSSALLEVLGDSAILCNSNKENDFAKAIIKIAQDKIMSEYLVRRGYENVKRFSWGRSAEYIRDIIKSYDDEY</sequence>
<protein>
    <submittedName>
        <fullName evidence="4">Glycosyltransferase family 1 protein</fullName>
    </submittedName>
</protein>
<dbReference type="Pfam" id="PF00534">
    <property type="entry name" value="Glycos_transf_1"/>
    <property type="match status" value="1"/>
</dbReference>
<name>A0ABU5HVI5_9BACE</name>
<dbReference type="CDD" id="cd03809">
    <property type="entry name" value="GT4_MtfB-like"/>
    <property type="match status" value="1"/>
</dbReference>
<dbReference type="InterPro" id="IPR028098">
    <property type="entry name" value="Glyco_trans_4-like_N"/>
</dbReference>
<proteinExistence type="predicted"/>
<evidence type="ECO:0000313" key="4">
    <source>
        <dbReference type="EMBL" id="MDY7260136.1"/>
    </source>
</evidence>
<evidence type="ECO:0000313" key="5">
    <source>
        <dbReference type="Proteomes" id="UP001292913"/>
    </source>
</evidence>
<dbReference type="Pfam" id="PF13439">
    <property type="entry name" value="Glyco_transf_4"/>
    <property type="match status" value="1"/>
</dbReference>
<dbReference type="InterPro" id="IPR001296">
    <property type="entry name" value="Glyco_trans_1"/>
</dbReference>
<evidence type="ECO:0000259" key="3">
    <source>
        <dbReference type="Pfam" id="PF13439"/>
    </source>
</evidence>
<dbReference type="PANTHER" id="PTHR46401:SF2">
    <property type="entry name" value="GLYCOSYLTRANSFERASE WBBK-RELATED"/>
    <property type="match status" value="1"/>
</dbReference>
<feature type="domain" description="Glycosyltransferase subfamily 4-like N-terminal" evidence="3">
    <location>
        <begin position="97"/>
        <end position="164"/>
    </location>
</feature>
<reference evidence="4 5" key="1">
    <citation type="submission" date="2023-04" db="EMBL/GenBank/DDBJ databases">
        <title>Bacteroides pacosi sp. nov., isolated from the fecal material of an alpaca.</title>
        <authorList>
            <person name="Miller S."/>
            <person name="Hendry M."/>
            <person name="King J."/>
            <person name="Sankaranarayanan K."/>
            <person name="Lawson P.A."/>
        </authorList>
    </citation>
    <scope>NUCLEOTIDE SEQUENCE [LARGE SCALE GENOMIC DNA]</scope>
    <source>
        <strain evidence="4 5">A2-P53</strain>
    </source>
</reference>
<evidence type="ECO:0000259" key="2">
    <source>
        <dbReference type="Pfam" id="PF00534"/>
    </source>
</evidence>
<dbReference type="RefSeq" id="WP_258979950.1">
    <property type="nucleotide sequence ID" value="NZ_JARZAL010000018.1"/>
</dbReference>
<feature type="domain" description="Glycosyl transferase family 1" evidence="2">
    <location>
        <begin position="176"/>
        <end position="333"/>
    </location>
</feature>
<dbReference type="Proteomes" id="UP001292913">
    <property type="component" value="Unassembled WGS sequence"/>
</dbReference>
<dbReference type="EMBL" id="JARZAK010000019">
    <property type="protein sequence ID" value="MDY7260136.1"/>
    <property type="molecule type" value="Genomic_DNA"/>
</dbReference>
<dbReference type="PANTHER" id="PTHR46401">
    <property type="entry name" value="GLYCOSYLTRANSFERASE WBBK-RELATED"/>
    <property type="match status" value="1"/>
</dbReference>
<organism evidence="4 5">
    <name type="scientific">Bacteroides vicugnae</name>
    <dbReference type="NCBI Taxonomy" id="3037989"/>
    <lineage>
        <taxon>Bacteria</taxon>
        <taxon>Pseudomonadati</taxon>
        <taxon>Bacteroidota</taxon>
        <taxon>Bacteroidia</taxon>
        <taxon>Bacteroidales</taxon>
        <taxon>Bacteroidaceae</taxon>
        <taxon>Bacteroides</taxon>
    </lineage>
</organism>
<dbReference type="Gene3D" id="3.40.50.2000">
    <property type="entry name" value="Glycogen Phosphorylase B"/>
    <property type="match status" value="2"/>
</dbReference>
<accession>A0ABU5HVI5</accession>
<keyword evidence="1" id="KW-0808">Transferase</keyword>
<keyword evidence="5" id="KW-1185">Reference proteome</keyword>
<dbReference type="SUPFAM" id="SSF53756">
    <property type="entry name" value="UDP-Glycosyltransferase/glycogen phosphorylase"/>
    <property type="match status" value="1"/>
</dbReference>
<comment type="caution">
    <text evidence="4">The sequence shown here is derived from an EMBL/GenBank/DDBJ whole genome shotgun (WGS) entry which is preliminary data.</text>
</comment>